<keyword evidence="3 5" id="KW-0732">Signal</keyword>
<organism evidence="6 7">
    <name type="scientific">Ferrimonas aestuarii</name>
    <dbReference type="NCBI Taxonomy" id="2569539"/>
    <lineage>
        <taxon>Bacteria</taxon>
        <taxon>Pseudomonadati</taxon>
        <taxon>Pseudomonadota</taxon>
        <taxon>Gammaproteobacteria</taxon>
        <taxon>Alteromonadales</taxon>
        <taxon>Ferrimonadaceae</taxon>
        <taxon>Ferrimonas</taxon>
    </lineage>
</organism>
<sequence length="165" mass="19090">MKFTKTLAAGVTVVALSLTAVGVANAQKDRNGYHDFERGCDSMMMHHKGGKSHKGLRHMFRGLDLTDEQKQQMKTIISEARNDRPEPNLELAQDQMMKRQQLMQSDTFNEASAKAIIEARQQKQAERMLKQMKVQHQLYQILTPEQQAELEQRQAEKLERMMSRF</sequence>
<dbReference type="AlphaFoldDB" id="A0A4U1BM57"/>
<feature type="signal peptide" evidence="5">
    <location>
        <begin position="1"/>
        <end position="26"/>
    </location>
</feature>
<dbReference type="Proteomes" id="UP000305675">
    <property type="component" value="Unassembled WGS sequence"/>
</dbReference>
<evidence type="ECO:0000256" key="1">
    <source>
        <dbReference type="ARBA" id="ARBA00004418"/>
    </source>
</evidence>
<evidence type="ECO:0000313" key="6">
    <source>
        <dbReference type="EMBL" id="TKB51768.1"/>
    </source>
</evidence>
<evidence type="ECO:0000256" key="5">
    <source>
        <dbReference type="SAM" id="SignalP"/>
    </source>
</evidence>
<comment type="subcellular location">
    <subcellularLocation>
        <location evidence="1">Periplasm</location>
    </subcellularLocation>
</comment>
<keyword evidence="4" id="KW-0574">Periplasm</keyword>
<reference evidence="6 7" key="1">
    <citation type="submission" date="2019-04" db="EMBL/GenBank/DDBJ databases">
        <authorList>
            <person name="Hwang J.C."/>
        </authorList>
    </citation>
    <scope>NUCLEOTIDE SEQUENCE [LARGE SCALE GENOMIC DNA]</scope>
    <source>
        <strain evidence="6 7">IMCC35002</strain>
    </source>
</reference>
<dbReference type="GO" id="GO:0030288">
    <property type="term" value="C:outer membrane-bounded periplasmic space"/>
    <property type="evidence" value="ECO:0007669"/>
    <property type="project" value="TreeGrafter"/>
</dbReference>
<proteinExistence type="inferred from homology"/>
<name>A0A4U1BM57_9GAMM</name>
<dbReference type="EMBL" id="SWCJ01000017">
    <property type="protein sequence ID" value="TKB51768.1"/>
    <property type="molecule type" value="Genomic_DNA"/>
</dbReference>
<evidence type="ECO:0000256" key="2">
    <source>
        <dbReference type="ARBA" id="ARBA00008441"/>
    </source>
</evidence>
<evidence type="ECO:0000256" key="3">
    <source>
        <dbReference type="ARBA" id="ARBA00022729"/>
    </source>
</evidence>
<dbReference type="OrthoDB" id="6227479at2"/>
<evidence type="ECO:0000256" key="4">
    <source>
        <dbReference type="ARBA" id="ARBA00022764"/>
    </source>
</evidence>
<dbReference type="CDD" id="cd09916">
    <property type="entry name" value="CpxP_like"/>
    <property type="match status" value="1"/>
</dbReference>
<dbReference type="GO" id="GO:0051082">
    <property type="term" value="F:unfolded protein binding"/>
    <property type="evidence" value="ECO:0007669"/>
    <property type="project" value="TreeGrafter"/>
</dbReference>
<feature type="chain" id="PRO_5020249402" description="Protein CpxP" evidence="5">
    <location>
        <begin position="27"/>
        <end position="165"/>
    </location>
</feature>
<evidence type="ECO:0008006" key="8">
    <source>
        <dbReference type="Google" id="ProtNLM"/>
    </source>
</evidence>
<protein>
    <recommendedName>
        <fullName evidence="8">Protein CpxP</fullName>
    </recommendedName>
</protein>
<keyword evidence="7" id="KW-1185">Reference proteome</keyword>
<comment type="caution">
    <text evidence="6">The sequence shown here is derived from an EMBL/GenBank/DDBJ whole genome shotgun (WGS) entry which is preliminary data.</text>
</comment>
<gene>
    <name evidence="6" type="ORF">FCL42_17225</name>
</gene>
<dbReference type="Gene3D" id="1.20.120.1490">
    <property type="match status" value="1"/>
</dbReference>
<comment type="similarity">
    <text evidence="2">Belongs to the CpxP/Spy family.</text>
</comment>
<dbReference type="RefSeq" id="WP_136864673.1">
    <property type="nucleotide sequence ID" value="NZ_SWCJ01000017.1"/>
</dbReference>
<dbReference type="InterPro" id="IPR052211">
    <property type="entry name" value="Cpx_auxiliary_protein"/>
</dbReference>
<accession>A0A4U1BM57</accession>
<dbReference type="Pfam" id="PF07813">
    <property type="entry name" value="LTXXQ"/>
    <property type="match status" value="1"/>
</dbReference>
<dbReference type="InterPro" id="IPR012899">
    <property type="entry name" value="LTXXQ"/>
</dbReference>
<dbReference type="PIRSF" id="PIRSF034445">
    <property type="entry name" value="CpxP_Spy"/>
    <property type="match status" value="1"/>
</dbReference>
<dbReference type="PANTHER" id="PTHR38102:SF1">
    <property type="entry name" value="PERIPLASMIC CHAPERONE SPY"/>
    <property type="match status" value="1"/>
</dbReference>
<evidence type="ECO:0000313" key="7">
    <source>
        <dbReference type="Proteomes" id="UP000305675"/>
    </source>
</evidence>
<dbReference type="PANTHER" id="PTHR38102">
    <property type="entry name" value="PERIPLASMIC CHAPERONE SPY"/>
    <property type="match status" value="1"/>
</dbReference>